<organism evidence="1 2">
    <name type="scientific">Pseudoduganella dura</name>
    <dbReference type="NCBI Taxonomy" id="321982"/>
    <lineage>
        <taxon>Bacteria</taxon>
        <taxon>Pseudomonadati</taxon>
        <taxon>Pseudomonadota</taxon>
        <taxon>Betaproteobacteria</taxon>
        <taxon>Burkholderiales</taxon>
        <taxon>Oxalobacteraceae</taxon>
        <taxon>Telluria group</taxon>
        <taxon>Pseudoduganella</taxon>
    </lineage>
</organism>
<accession>A0A6I3XK06</accession>
<proteinExistence type="predicted"/>
<dbReference type="EMBL" id="WNWM01000002">
    <property type="protein sequence ID" value="MUI12948.1"/>
    <property type="molecule type" value="Genomic_DNA"/>
</dbReference>
<dbReference type="RefSeq" id="WP_155708825.1">
    <property type="nucleotide sequence ID" value="NZ_BMWU01000009.1"/>
</dbReference>
<keyword evidence="2" id="KW-1185">Reference proteome</keyword>
<sequence length="102" mass="11365">MTIISRTDTAQRNAWNAAFHELDLPWFWDVGCDLPDPGAERGCVRDYLTRHHGHLLTAYDADFLVDAILAAKERCEAECLAAGGDPGMAIDWRALRQPQIGI</sequence>
<dbReference type="OrthoDB" id="9800058at2"/>
<evidence type="ECO:0000313" key="1">
    <source>
        <dbReference type="EMBL" id="MUI12948.1"/>
    </source>
</evidence>
<gene>
    <name evidence="1" type="ORF">GJV26_10825</name>
</gene>
<name>A0A6I3XK06_9BURK</name>
<protein>
    <submittedName>
        <fullName evidence="1">Uncharacterized protein</fullName>
    </submittedName>
</protein>
<dbReference type="Gene3D" id="1.10.150.240">
    <property type="entry name" value="Putative phosphatase, domain 2"/>
    <property type="match status" value="1"/>
</dbReference>
<evidence type="ECO:0000313" key="2">
    <source>
        <dbReference type="Proteomes" id="UP000431684"/>
    </source>
</evidence>
<dbReference type="InterPro" id="IPR023198">
    <property type="entry name" value="PGP-like_dom2"/>
</dbReference>
<reference evidence="1 2" key="1">
    <citation type="submission" date="2019-11" db="EMBL/GenBank/DDBJ databases">
        <title>Draft Genome Sequences of Six Type Strains of the Genus Massilia.</title>
        <authorList>
            <person name="Miess H."/>
            <person name="Frediansyah A."/>
            <person name="Goeker M."/>
            <person name="Gross H."/>
        </authorList>
    </citation>
    <scope>NUCLEOTIDE SEQUENCE [LARGE SCALE GENOMIC DNA]</scope>
    <source>
        <strain evidence="1 2">DSM 17513</strain>
    </source>
</reference>
<comment type="caution">
    <text evidence="1">The sequence shown here is derived from an EMBL/GenBank/DDBJ whole genome shotgun (WGS) entry which is preliminary data.</text>
</comment>
<dbReference type="Proteomes" id="UP000431684">
    <property type="component" value="Unassembled WGS sequence"/>
</dbReference>
<dbReference type="AlphaFoldDB" id="A0A6I3XK06"/>